<organism evidence="10 11">
    <name type="scientific">Bicyclus anynana</name>
    <name type="common">Squinting bush brown butterfly</name>
    <dbReference type="NCBI Taxonomy" id="110368"/>
    <lineage>
        <taxon>Eukaryota</taxon>
        <taxon>Metazoa</taxon>
        <taxon>Ecdysozoa</taxon>
        <taxon>Arthropoda</taxon>
        <taxon>Hexapoda</taxon>
        <taxon>Insecta</taxon>
        <taxon>Pterygota</taxon>
        <taxon>Neoptera</taxon>
        <taxon>Endopterygota</taxon>
        <taxon>Lepidoptera</taxon>
        <taxon>Glossata</taxon>
        <taxon>Ditrysia</taxon>
        <taxon>Papilionoidea</taxon>
        <taxon>Nymphalidae</taxon>
        <taxon>Satyrinae</taxon>
        <taxon>Satyrini</taxon>
        <taxon>Mycalesina</taxon>
        <taxon>Bicyclus</taxon>
    </lineage>
</organism>
<accession>A0A6J1NU96</accession>
<feature type="domain" description="AMP-dependent synthetase/ligase" evidence="8">
    <location>
        <begin position="54"/>
        <end position="442"/>
    </location>
</feature>
<comment type="similarity">
    <text evidence="1">Belongs to the ATP-dependent AMP-binding enzyme family.</text>
</comment>
<dbReference type="Pfam" id="PF00501">
    <property type="entry name" value="AMP-binding"/>
    <property type="match status" value="1"/>
</dbReference>
<dbReference type="InterPro" id="IPR042099">
    <property type="entry name" value="ANL_N_sf"/>
</dbReference>
<dbReference type="Proteomes" id="UP001652582">
    <property type="component" value="Chromosome 9"/>
</dbReference>
<reference evidence="11" key="1">
    <citation type="submission" date="2025-08" db="UniProtKB">
        <authorList>
            <consortium name="RefSeq"/>
        </authorList>
    </citation>
    <scope>IDENTIFICATION</scope>
</reference>
<dbReference type="InterPro" id="IPR045851">
    <property type="entry name" value="AMP-bd_C_sf"/>
</dbReference>
<dbReference type="InterPro" id="IPR000873">
    <property type="entry name" value="AMP-dep_synth/lig_dom"/>
</dbReference>
<dbReference type="SUPFAM" id="SSF56801">
    <property type="entry name" value="Acetyl-CoA synthetase-like"/>
    <property type="match status" value="1"/>
</dbReference>
<feature type="domain" description="AMP-binding enzyme C-terminal" evidence="9">
    <location>
        <begin position="493"/>
        <end position="568"/>
    </location>
</feature>
<evidence type="ECO:0000313" key="11">
    <source>
        <dbReference type="RefSeq" id="XP_023948378.2"/>
    </source>
</evidence>
<dbReference type="Pfam" id="PF13193">
    <property type="entry name" value="AMP-binding_C"/>
    <property type="match status" value="1"/>
</dbReference>
<evidence type="ECO:0000256" key="1">
    <source>
        <dbReference type="ARBA" id="ARBA00006432"/>
    </source>
</evidence>
<proteinExistence type="inferred from homology"/>
<dbReference type="KEGG" id="bany:112053239"/>
<dbReference type="GO" id="GO:0006631">
    <property type="term" value="P:fatty acid metabolic process"/>
    <property type="evidence" value="ECO:0007669"/>
    <property type="project" value="TreeGrafter"/>
</dbReference>
<dbReference type="PANTHER" id="PTHR43201:SF5">
    <property type="entry name" value="MEDIUM-CHAIN ACYL-COA LIGASE ACSF2, MITOCHONDRIAL"/>
    <property type="match status" value="1"/>
</dbReference>
<dbReference type="RefSeq" id="XP_023948378.2">
    <property type="nucleotide sequence ID" value="XM_024092610.2"/>
</dbReference>
<dbReference type="GO" id="GO:0031956">
    <property type="term" value="F:medium-chain fatty acid-CoA ligase activity"/>
    <property type="evidence" value="ECO:0007669"/>
    <property type="project" value="UniProtKB-EC"/>
</dbReference>
<dbReference type="AlphaFoldDB" id="A0A6J1NU96"/>
<dbReference type="PANTHER" id="PTHR43201">
    <property type="entry name" value="ACYL-COA SYNTHETASE"/>
    <property type="match status" value="1"/>
</dbReference>
<evidence type="ECO:0000259" key="9">
    <source>
        <dbReference type="Pfam" id="PF13193"/>
    </source>
</evidence>
<name>A0A6J1NU96_BICAN</name>
<evidence type="ECO:0000256" key="4">
    <source>
        <dbReference type="ARBA" id="ARBA00039009"/>
    </source>
</evidence>
<comment type="function">
    <text evidence="3">Acyl-CoA synthases catalyze the initial reaction in fatty acid metabolism, by forming a thioester with CoA. Has some preference toward medium-chain substrates. Plays a role in adipocyte differentiation.</text>
</comment>
<evidence type="ECO:0000256" key="7">
    <source>
        <dbReference type="ARBA" id="ARBA00048277"/>
    </source>
</evidence>
<gene>
    <name evidence="11" type="primary">LOC112053239</name>
</gene>
<dbReference type="InterPro" id="IPR025110">
    <property type="entry name" value="AMP-bd_C"/>
</dbReference>
<evidence type="ECO:0000313" key="10">
    <source>
        <dbReference type="Proteomes" id="UP001652582"/>
    </source>
</evidence>
<sequence length="583" mass="63822">MLSKNMFNKTGFVRRFQKHYGLRLARQILTDNGSYYYNPGIEPLTIATLGDVIAETAHKYPGRVAIRSVHEDLTITYEELLNKADSLGCALRAQGFQKGDRLGLWTHNCIGWVVGCLGAARAGLISVLVNPVYEKAELRFCINKTKLKGLMIGDTLKNRDYYGLLRTLVPELQTSKEGLLNSKEFPSLTSVINSGKQTFSGVSTLDSLVNNHKNNADITKYGKEVTPKDGSLILLTSGTTGDPKAGLDSHTGVVNNVYFSGIRNSFHEGHPIVCVQAPLFHALGAIVTLLSCLRHGATVVLPAPTYNVAANVDAICAEKCSITTGTPTMYLDMLEHVQHAGELPIKLRVALAAGAPCSPQLIRRINKQLGVQSVRALYGLSETTACVFQSLPRDSVEVVAETVGYTADHCEVKVVDGKGNNVPYGTAGELMVRGYLNMIGYWDDPAKTKQTIREDGWLHTGDKFTLSEDGYGKIVGRLKDIIIRGGENIAPKEIEDLLNTHPDVVDSQVIGVTDERLGEELCAVVRVRQGATFTPQDLTNHCKGKLARYKIPRILKIMEEFPKTVSGKIQKFKIKELIDSGKL</sequence>
<dbReference type="InterPro" id="IPR020845">
    <property type="entry name" value="AMP-binding_CS"/>
</dbReference>
<evidence type="ECO:0000256" key="3">
    <source>
        <dbReference type="ARBA" id="ARBA00037247"/>
    </source>
</evidence>
<evidence type="ECO:0000259" key="8">
    <source>
        <dbReference type="Pfam" id="PF00501"/>
    </source>
</evidence>
<dbReference type="Gene3D" id="3.30.300.30">
    <property type="match status" value="1"/>
</dbReference>
<evidence type="ECO:0000256" key="2">
    <source>
        <dbReference type="ARBA" id="ARBA00022598"/>
    </source>
</evidence>
<comment type="catalytic activity">
    <reaction evidence="7">
        <text>a medium-chain fatty acid + ATP + CoA = a medium-chain fatty acyl-CoA + AMP + diphosphate</text>
        <dbReference type="Rhea" id="RHEA:48340"/>
        <dbReference type="ChEBI" id="CHEBI:30616"/>
        <dbReference type="ChEBI" id="CHEBI:33019"/>
        <dbReference type="ChEBI" id="CHEBI:57287"/>
        <dbReference type="ChEBI" id="CHEBI:59558"/>
        <dbReference type="ChEBI" id="CHEBI:90546"/>
        <dbReference type="ChEBI" id="CHEBI:456215"/>
        <dbReference type="EC" id="6.2.1.2"/>
    </reaction>
</comment>
<dbReference type="EC" id="6.2.1.2" evidence="4"/>
<dbReference type="Gene3D" id="3.40.50.12780">
    <property type="entry name" value="N-terminal domain of ligase-like"/>
    <property type="match status" value="1"/>
</dbReference>
<protein>
    <recommendedName>
        <fullName evidence="5">Medium-chain acyl-CoA ligase ACSF2, mitochondrial</fullName>
        <ecNumber evidence="4">6.2.1.2</ecNumber>
    </recommendedName>
</protein>
<evidence type="ECO:0000256" key="6">
    <source>
        <dbReference type="ARBA" id="ARBA00047319"/>
    </source>
</evidence>
<keyword evidence="10" id="KW-1185">Reference proteome</keyword>
<evidence type="ECO:0000256" key="5">
    <source>
        <dbReference type="ARBA" id="ARBA00039638"/>
    </source>
</evidence>
<dbReference type="GeneID" id="112053239"/>
<dbReference type="OrthoDB" id="10253115at2759"/>
<keyword evidence="2 11" id="KW-0436">Ligase</keyword>
<comment type="catalytic activity">
    <reaction evidence="6">
        <text>octanoate + ATP + CoA = octanoyl-CoA + AMP + diphosphate</text>
        <dbReference type="Rhea" id="RHEA:33631"/>
        <dbReference type="ChEBI" id="CHEBI:25646"/>
        <dbReference type="ChEBI" id="CHEBI:30616"/>
        <dbReference type="ChEBI" id="CHEBI:33019"/>
        <dbReference type="ChEBI" id="CHEBI:57287"/>
        <dbReference type="ChEBI" id="CHEBI:57386"/>
        <dbReference type="ChEBI" id="CHEBI:456215"/>
    </reaction>
</comment>
<dbReference type="PROSITE" id="PS00455">
    <property type="entry name" value="AMP_BINDING"/>
    <property type="match status" value="1"/>
</dbReference>